<feature type="transmembrane region" description="Helical" evidence="17">
    <location>
        <begin position="270"/>
        <end position="294"/>
    </location>
</feature>
<dbReference type="GO" id="GO:0045277">
    <property type="term" value="C:respiratory chain complex IV"/>
    <property type="evidence" value="ECO:0007669"/>
    <property type="project" value="InterPro"/>
</dbReference>
<feature type="transmembrane region" description="Helical" evidence="17">
    <location>
        <begin position="488"/>
        <end position="513"/>
    </location>
</feature>
<feature type="transmembrane region" description="Helical" evidence="17">
    <location>
        <begin position="137"/>
        <end position="155"/>
    </location>
</feature>
<evidence type="ECO:0000259" key="19">
    <source>
        <dbReference type="PROSITE" id="PS50855"/>
    </source>
</evidence>
<keyword evidence="13 17" id="KW-0186">Copper</keyword>
<dbReference type="FunFam" id="1.20.210.10:FF:000004">
    <property type="entry name" value="Cytochrome c oxidase subunit 1"/>
    <property type="match status" value="1"/>
</dbReference>
<dbReference type="InterPro" id="IPR023616">
    <property type="entry name" value="Cyt_c_oxase-like_su1_dom"/>
</dbReference>
<evidence type="ECO:0000256" key="2">
    <source>
        <dbReference type="ARBA" id="ARBA00004673"/>
    </source>
</evidence>
<keyword evidence="12 17" id="KW-0408">Iron</keyword>
<dbReference type="EMBL" id="WQMS01000001">
    <property type="protein sequence ID" value="MVO76761.1"/>
    <property type="molecule type" value="Genomic_DNA"/>
</dbReference>
<name>A0A6I4IZB9_9SPHN</name>
<dbReference type="EC" id="7.1.1.9" evidence="17"/>
<keyword evidence="5 16" id="KW-0349">Heme</keyword>
<dbReference type="InterPro" id="IPR014241">
    <property type="entry name" value="Cyt_c_oxidase_su1_bac"/>
</dbReference>
<dbReference type="NCBIfam" id="TIGR02891">
    <property type="entry name" value="CtaD_CoxA"/>
    <property type="match status" value="1"/>
</dbReference>
<evidence type="ECO:0000313" key="21">
    <source>
        <dbReference type="Proteomes" id="UP000441389"/>
    </source>
</evidence>
<feature type="transmembrane region" description="Helical" evidence="17">
    <location>
        <begin position="42"/>
        <end position="63"/>
    </location>
</feature>
<evidence type="ECO:0000256" key="4">
    <source>
        <dbReference type="ARBA" id="ARBA00022448"/>
    </source>
</evidence>
<proteinExistence type="inferred from homology"/>
<keyword evidence="4 16" id="KW-0813">Transport</keyword>
<sequence length="557" mass="61133">MTDTAAGASAFQGPEAAPHHDSDHRPGFFPRWFLSTNHKDIGTLYLIFSMAAGIIGATVSGLMRLELAQPGIQYLPLWAGGGDPAAALHLWNVLVTAHGLIMIFFVIMPAMVGAFGNWFVPIMIGAPDMAFPRMNNISFWLLVAAFILFITSTMVPGGTGNGAGTGWTLYPPLSTTGSQGPAVDMVILSMHLAGASSILGAINFITTIFNMRAPGMSLFRMPLFVWSILVTAFMLLFALPVLAAAITMLLVDRNFGTTFFDPSGGGDPVLYQHLFWFFGHPEVYIMILPGFGIVSQVVSTFSRKPVFGYLGMVFALIAIGLIGFIVWAHHMFTVGLSVNVKLYFSAASMVIAVPTGIKVFSWIATMWGGSLRFDTPLLWAMGFIFMFTIGGVTGVVLANGGIDDLLQDTYYVVAHFHYVLSLGAVFSLFAGFYYWFPKMFGRMMNETLGKIHFWIFFVGVNLVFFPMHFLGMQAMPRRIPDYPDGFAFWNHIASLGFVVMATGVLVFFVNLFWSLFAGRKAEANPWGEGATTLEWTLPSPPPFHQFETLPLITADHR</sequence>
<dbReference type="AlphaFoldDB" id="A0A6I4IZB9"/>
<comment type="subcellular location">
    <subcellularLocation>
        <location evidence="1 17">Cell membrane</location>
        <topology evidence="1 17">Multi-pass membrane protein</topology>
    </subcellularLocation>
</comment>
<keyword evidence="21" id="KW-1185">Reference proteome</keyword>
<dbReference type="InterPro" id="IPR000883">
    <property type="entry name" value="Cyt_C_Oxase_1"/>
</dbReference>
<organism evidence="20 21">
    <name type="scientific">Sphingomonas horti</name>
    <dbReference type="NCBI Taxonomy" id="2682842"/>
    <lineage>
        <taxon>Bacteria</taxon>
        <taxon>Pseudomonadati</taxon>
        <taxon>Pseudomonadota</taxon>
        <taxon>Alphaproteobacteria</taxon>
        <taxon>Sphingomonadales</taxon>
        <taxon>Sphingomonadaceae</taxon>
        <taxon>Sphingomonas</taxon>
    </lineage>
</organism>
<evidence type="ECO:0000256" key="8">
    <source>
        <dbReference type="ARBA" id="ARBA00022723"/>
    </source>
</evidence>
<keyword evidence="7 16" id="KW-0812">Transmembrane</keyword>
<dbReference type="InterPro" id="IPR023615">
    <property type="entry name" value="Cyt_c_Oxase_su1_BS"/>
</dbReference>
<dbReference type="GO" id="GO:0004129">
    <property type="term" value="F:cytochrome-c oxidase activity"/>
    <property type="evidence" value="ECO:0007669"/>
    <property type="project" value="UniProtKB-EC"/>
</dbReference>
<protein>
    <recommendedName>
        <fullName evidence="17">Cytochrome c oxidase subunit 1</fullName>
        <ecNumber evidence="17">7.1.1.9</ecNumber>
    </recommendedName>
</protein>
<comment type="catalytic activity">
    <reaction evidence="15 17">
        <text>4 Fe(II)-[cytochrome c] + O2 + 8 H(+)(in) = 4 Fe(III)-[cytochrome c] + 2 H2O + 4 H(+)(out)</text>
        <dbReference type="Rhea" id="RHEA:11436"/>
        <dbReference type="Rhea" id="RHEA-COMP:10350"/>
        <dbReference type="Rhea" id="RHEA-COMP:14399"/>
        <dbReference type="ChEBI" id="CHEBI:15377"/>
        <dbReference type="ChEBI" id="CHEBI:15378"/>
        <dbReference type="ChEBI" id="CHEBI:15379"/>
        <dbReference type="ChEBI" id="CHEBI:29033"/>
        <dbReference type="ChEBI" id="CHEBI:29034"/>
        <dbReference type="EC" id="7.1.1.9"/>
    </reaction>
</comment>
<feature type="transmembrane region" description="Helical" evidence="17">
    <location>
        <begin position="448"/>
        <end position="468"/>
    </location>
</feature>
<feature type="transmembrane region" description="Helical" evidence="17">
    <location>
        <begin position="418"/>
        <end position="436"/>
    </location>
</feature>
<dbReference type="PROSITE" id="PS00077">
    <property type="entry name" value="COX1_CUB"/>
    <property type="match status" value="1"/>
</dbReference>
<evidence type="ECO:0000313" key="20">
    <source>
        <dbReference type="EMBL" id="MVO76761.1"/>
    </source>
</evidence>
<reference evidence="20 21" key="1">
    <citation type="submission" date="2019-12" db="EMBL/GenBank/DDBJ databases">
        <authorList>
            <person name="Huq M.A."/>
        </authorList>
    </citation>
    <scope>NUCLEOTIDE SEQUENCE [LARGE SCALE GENOMIC DNA]</scope>
    <source>
        <strain evidence="20 21">MAH-20</strain>
    </source>
</reference>
<feature type="domain" description="Cytochrome oxidase subunit I profile" evidence="19">
    <location>
        <begin position="32"/>
        <end position="553"/>
    </location>
</feature>
<comment type="similarity">
    <text evidence="3 16">Belongs to the heme-copper respiratory oxidase family.</text>
</comment>
<dbReference type="InterPro" id="IPR036927">
    <property type="entry name" value="Cyt_c_oxase-like_su1_sf"/>
</dbReference>
<evidence type="ECO:0000256" key="16">
    <source>
        <dbReference type="RuleBase" id="RU000370"/>
    </source>
</evidence>
<evidence type="ECO:0000256" key="7">
    <source>
        <dbReference type="ARBA" id="ARBA00022692"/>
    </source>
</evidence>
<evidence type="ECO:0000256" key="14">
    <source>
        <dbReference type="ARBA" id="ARBA00023136"/>
    </source>
</evidence>
<comment type="pathway">
    <text evidence="2 17">Energy metabolism; oxidative phosphorylation.</text>
</comment>
<evidence type="ECO:0000256" key="15">
    <source>
        <dbReference type="ARBA" id="ARBA00047816"/>
    </source>
</evidence>
<comment type="caution">
    <text evidence="20">The sequence shown here is derived from an EMBL/GenBank/DDBJ whole genome shotgun (WGS) entry which is preliminary data.</text>
</comment>
<dbReference type="GO" id="GO:0006119">
    <property type="term" value="P:oxidative phosphorylation"/>
    <property type="evidence" value="ECO:0007669"/>
    <property type="project" value="UniProtKB-UniPathway"/>
</dbReference>
<evidence type="ECO:0000256" key="18">
    <source>
        <dbReference type="SAM" id="MobiDB-lite"/>
    </source>
</evidence>
<evidence type="ECO:0000256" key="6">
    <source>
        <dbReference type="ARBA" id="ARBA00022660"/>
    </source>
</evidence>
<evidence type="ECO:0000256" key="3">
    <source>
        <dbReference type="ARBA" id="ARBA00009578"/>
    </source>
</evidence>
<dbReference type="InterPro" id="IPR033944">
    <property type="entry name" value="Cyt_c_oxase_su1_dom"/>
</dbReference>
<feature type="transmembrane region" description="Helical" evidence="17">
    <location>
        <begin position="377"/>
        <end position="398"/>
    </location>
</feature>
<dbReference type="PROSITE" id="PS50855">
    <property type="entry name" value="COX1"/>
    <property type="match status" value="1"/>
</dbReference>
<feature type="transmembrane region" description="Helical" evidence="17">
    <location>
        <begin position="306"/>
        <end position="330"/>
    </location>
</feature>
<keyword evidence="9" id="KW-1278">Translocase</keyword>
<dbReference type="RefSeq" id="WP_157025555.1">
    <property type="nucleotide sequence ID" value="NZ_WQMS01000001.1"/>
</dbReference>
<evidence type="ECO:0000256" key="9">
    <source>
        <dbReference type="ARBA" id="ARBA00022967"/>
    </source>
</evidence>
<feature type="transmembrane region" description="Helical" evidence="17">
    <location>
        <begin position="342"/>
        <end position="365"/>
    </location>
</feature>
<evidence type="ECO:0000256" key="12">
    <source>
        <dbReference type="ARBA" id="ARBA00023004"/>
    </source>
</evidence>
<dbReference type="CDD" id="cd01663">
    <property type="entry name" value="Cyt_c_Oxidase_I"/>
    <property type="match status" value="1"/>
</dbReference>
<dbReference type="GO" id="GO:0046872">
    <property type="term" value="F:metal ion binding"/>
    <property type="evidence" value="ECO:0007669"/>
    <property type="project" value="UniProtKB-KW"/>
</dbReference>
<evidence type="ECO:0000256" key="10">
    <source>
        <dbReference type="ARBA" id="ARBA00022982"/>
    </source>
</evidence>
<dbReference type="Proteomes" id="UP000441389">
    <property type="component" value="Unassembled WGS sequence"/>
</dbReference>
<evidence type="ECO:0000256" key="17">
    <source>
        <dbReference type="RuleBase" id="RU363061"/>
    </source>
</evidence>
<keyword evidence="11 17" id="KW-1133">Transmembrane helix</keyword>
<accession>A0A6I4IZB9</accession>
<dbReference type="GO" id="GO:0016491">
    <property type="term" value="F:oxidoreductase activity"/>
    <property type="evidence" value="ECO:0007669"/>
    <property type="project" value="UniProtKB-KW"/>
</dbReference>
<feature type="transmembrane region" description="Helical" evidence="17">
    <location>
        <begin position="100"/>
        <end position="125"/>
    </location>
</feature>
<dbReference type="GO" id="GO:0005886">
    <property type="term" value="C:plasma membrane"/>
    <property type="evidence" value="ECO:0007669"/>
    <property type="project" value="UniProtKB-SubCell"/>
</dbReference>
<dbReference type="GO" id="GO:0022904">
    <property type="term" value="P:respiratory electron transport chain"/>
    <property type="evidence" value="ECO:0007669"/>
    <property type="project" value="TreeGrafter"/>
</dbReference>
<keyword evidence="20" id="KW-0560">Oxidoreductase</keyword>
<dbReference type="PANTHER" id="PTHR10422:SF18">
    <property type="entry name" value="CYTOCHROME C OXIDASE SUBUNIT 1"/>
    <property type="match status" value="1"/>
</dbReference>
<dbReference type="SUPFAM" id="SSF81442">
    <property type="entry name" value="Cytochrome c oxidase subunit I-like"/>
    <property type="match status" value="1"/>
</dbReference>
<dbReference type="Gene3D" id="1.20.210.10">
    <property type="entry name" value="Cytochrome c oxidase-like, subunit I domain"/>
    <property type="match status" value="1"/>
</dbReference>
<dbReference type="UniPathway" id="UPA00705"/>
<evidence type="ECO:0000256" key="11">
    <source>
        <dbReference type="ARBA" id="ARBA00022989"/>
    </source>
</evidence>
<keyword evidence="14 17" id="KW-0472">Membrane</keyword>
<comment type="function">
    <text evidence="17">Cytochrome c oxidase is the component of the respiratory chain that catalyzes the reduction of oxygen to water. Subunits 1-3 form the functional core of the enzyme complex. CO I is the catalytic subunit of the enzyme. Electrons originating in cytochrome c are transferred via the copper A center of subunit 2 and heme A of subunit 1 to the bimetallic center formed by heme A3 and copper B.</text>
</comment>
<keyword evidence="10 16" id="KW-0249">Electron transport</keyword>
<evidence type="ECO:0000256" key="13">
    <source>
        <dbReference type="ARBA" id="ARBA00023008"/>
    </source>
</evidence>
<dbReference type="PANTHER" id="PTHR10422">
    <property type="entry name" value="CYTOCHROME C OXIDASE SUBUNIT 1"/>
    <property type="match status" value="1"/>
</dbReference>
<keyword evidence="17" id="KW-1003">Cell membrane</keyword>
<gene>
    <name evidence="20" type="primary">ctaD</name>
    <name evidence="20" type="ORF">GON01_02240</name>
</gene>
<feature type="region of interest" description="Disordered" evidence="18">
    <location>
        <begin position="1"/>
        <end position="23"/>
    </location>
</feature>
<evidence type="ECO:0000256" key="1">
    <source>
        <dbReference type="ARBA" id="ARBA00004651"/>
    </source>
</evidence>
<keyword evidence="8 17" id="KW-0479">Metal-binding</keyword>
<keyword evidence="6 16" id="KW-0679">Respiratory chain</keyword>
<dbReference type="PRINTS" id="PR01165">
    <property type="entry name" value="CYCOXIDASEI"/>
</dbReference>
<dbReference type="Pfam" id="PF00115">
    <property type="entry name" value="COX1"/>
    <property type="match status" value="1"/>
</dbReference>
<dbReference type="GO" id="GO:0020037">
    <property type="term" value="F:heme binding"/>
    <property type="evidence" value="ECO:0007669"/>
    <property type="project" value="InterPro"/>
</dbReference>
<feature type="transmembrane region" description="Helical" evidence="17">
    <location>
        <begin position="186"/>
        <end position="211"/>
    </location>
</feature>
<dbReference type="GO" id="GO:0015990">
    <property type="term" value="P:electron transport coupled proton transport"/>
    <property type="evidence" value="ECO:0007669"/>
    <property type="project" value="InterPro"/>
</dbReference>
<feature type="transmembrane region" description="Helical" evidence="17">
    <location>
        <begin position="223"/>
        <end position="250"/>
    </location>
</feature>
<evidence type="ECO:0000256" key="5">
    <source>
        <dbReference type="ARBA" id="ARBA00022617"/>
    </source>
</evidence>